<dbReference type="InterPro" id="IPR027268">
    <property type="entry name" value="Peptidase_M4/M1_CTD_sf"/>
</dbReference>
<dbReference type="InterPro" id="IPR001930">
    <property type="entry name" value="Peptidase_M1"/>
</dbReference>
<dbReference type="PRINTS" id="PR00756">
    <property type="entry name" value="ALADIPTASE"/>
</dbReference>
<comment type="caution">
    <text evidence="13">The sequence shown here is derived from an EMBL/GenBank/DDBJ whole genome shotgun (WGS) entry which is preliminary data.</text>
</comment>
<dbReference type="Gene3D" id="2.60.40.1910">
    <property type="match status" value="1"/>
</dbReference>
<organism evidence="13 14">
    <name type="scientific">Orchesella dallaii</name>
    <dbReference type="NCBI Taxonomy" id="48710"/>
    <lineage>
        <taxon>Eukaryota</taxon>
        <taxon>Metazoa</taxon>
        <taxon>Ecdysozoa</taxon>
        <taxon>Arthropoda</taxon>
        <taxon>Hexapoda</taxon>
        <taxon>Collembola</taxon>
        <taxon>Entomobryomorpha</taxon>
        <taxon>Entomobryoidea</taxon>
        <taxon>Orchesellidae</taxon>
        <taxon>Orchesellinae</taxon>
        <taxon>Orchesella</taxon>
    </lineage>
</organism>
<feature type="domain" description="Peptidase M1 membrane alanine aminopeptidase" evidence="10">
    <location>
        <begin position="283"/>
        <end position="509"/>
    </location>
</feature>
<comment type="subcellular location">
    <subcellularLocation>
        <location evidence="1">Cell membrane</location>
        <topology evidence="1">Lipid-anchor</topology>
        <topology evidence="1">GPI-anchor</topology>
    </subcellularLocation>
</comment>
<evidence type="ECO:0000259" key="12">
    <source>
        <dbReference type="Pfam" id="PF17900"/>
    </source>
</evidence>
<evidence type="ECO:0000256" key="4">
    <source>
        <dbReference type="ARBA" id="ARBA00022723"/>
    </source>
</evidence>
<feature type="domain" description="Aminopeptidase N-like N-terminal" evidence="12">
    <location>
        <begin position="47"/>
        <end position="244"/>
    </location>
</feature>
<dbReference type="Pfam" id="PF11838">
    <property type="entry name" value="ERAP1_C"/>
    <property type="match status" value="1"/>
</dbReference>
<protein>
    <recommendedName>
        <fullName evidence="8">Aminopeptidase</fullName>
        <ecNumber evidence="8">3.4.11.-</ecNumber>
    </recommendedName>
</protein>
<dbReference type="Gene3D" id="1.25.50.20">
    <property type="match status" value="1"/>
</dbReference>
<proteinExistence type="inferred from homology"/>
<evidence type="ECO:0000256" key="1">
    <source>
        <dbReference type="ARBA" id="ARBA00004609"/>
    </source>
</evidence>
<feature type="signal peptide" evidence="9">
    <location>
        <begin position="1"/>
        <end position="19"/>
    </location>
</feature>
<dbReference type="Proteomes" id="UP001642540">
    <property type="component" value="Unassembled WGS sequence"/>
</dbReference>
<dbReference type="SUPFAM" id="SSF63737">
    <property type="entry name" value="Leukotriene A4 hydrolase N-terminal domain"/>
    <property type="match status" value="1"/>
</dbReference>
<dbReference type="CDD" id="cd09601">
    <property type="entry name" value="M1_APN-Q_like"/>
    <property type="match status" value="1"/>
</dbReference>
<keyword evidence="14" id="KW-1185">Reference proteome</keyword>
<dbReference type="InterPro" id="IPR045357">
    <property type="entry name" value="Aminopeptidase_N-like_N"/>
</dbReference>
<name>A0ABP1RF15_9HEXA</name>
<keyword evidence="4 8" id="KW-0479">Metal-binding</keyword>
<sequence length="931" mass="104834">MEQGKIVLIILSILGGINSTPPLRETTYEFENFEEIIPLYKLPDVLVPSLYNVELQPILDEGYGTRFTAPGKVTINVLCLFATNNITLHALTLNISESSVKVIDMGGSEIPITSFEVDAEKDFFIINLQDGLRAGASYQIYIEFVAPVSRAVLYGLYLSNYTADDGSTRYMAVTDLEATDARRVFPCMDEPAKKAEFEISIIRLPTYHSLSNMDLLRTETEGPGIPQGWVKDVYHRTLKMSTYLFAVAVSDFEMEEAAPGHYTKPVKVWGPPPYMQVGAGKYSPDLTAKLMTALESYFRIPYTFPKMDKISVPHFGSGAMENWGLNTYRLNRLLIEEGVATAADRISTAITLSHELVHQWFGNLVTLRWWDDLWLNEGFASYYSNTVMMDVGLEDMLPLDTLVSDAIQRAMYYDVTSATHPVHYNVTTPTEIRIMFDTITYSKGCAMVRMLEAILSEPVMRDSVTEFLLKFQYDNAHQDDLFQVIDDHISSMPGLIPTGLTMKSIMDTWTLQSGFPVVGVQWTPGSPSIVFTQQKFKPDIDDSNDPTPSTWDIPISLFLPTDSQVNTSAVNWLKTSDPLIFQNIASVQWFIVNPRQTGYYRVNYNRNSLRAIIEQLHTDHTVFDPQTRSALVDDSLNLAYAGYSDLTDALNLTMYLKNERHLTPWTSFVTNMAKPYRFLARTAGLSAFKSYIVGLVKDTLTEINIDPQPNEPIGSATILRNRLFEWACNLGDSDCIQYSKDKFAEWMTDPSNNTIIFPDLRPFVYCTAVANGGDTEWNFALAQYLVADREVTKTNLIRSLACSKSTFRLAKLLDLSIDQRSGIETSHRVTAMQAVAGNSIGVDLAFNFIRNNFNTIQRRFGVSMISSVITTLSNTLNKAYDVTDVQKFLRDNEAALEPVSGTLQTAIENIQNNIKWVSRNQAVFRTFLNTL</sequence>
<dbReference type="Gene3D" id="1.10.390.10">
    <property type="entry name" value="Neutral Protease Domain 2"/>
    <property type="match status" value="1"/>
</dbReference>
<evidence type="ECO:0000256" key="5">
    <source>
        <dbReference type="ARBA" id="ARBA00022801"/>
    </source>
</evidence>
<dbReference type="InterPro" id="IPR034016">
    <property type="entry name" value="M1_APN-typ"/>
</dbReference>
<dbReference type="InterPro" id="IPR014782">
    <property type="entry name" value="Peptidase_M1_dom"/>
</dbReference>
<dbReference type="Gene3D" id="2.60.40.1730">
    <property type="entry name" value="tricorn interacting facor f3 domain"/>
    <property type="match status" value="1"/>
</dbReference>
<keyword evidence="6 8" id="KW-0862">Zinc</keyword>
<dbReference type="PANTHER" id="PTHR11533:SF294">
    <property type="entry name" value="THYROTROPIN-RELEASING HORMONE-DEGRADING ECTOENZYME"/>
    <property type="match status" value="1"/>
</dbReference>
<dbReference type="InterPro" id="IPR050344">
    <property type="entry name" value="Peptidase_M1_aminopeptidases"/>
</dbReference>
<evidence type="ECO:0000256" key="8">
    <source>
        <dbReference type="RuleBase" id="RU364040"/>
    </source>
</evidence>
<evidence type="ECO:0000313" key="14">
    <source>
        <dbReference type="Proteomes" id="UP001642540"/>
    </source>
</evidence>
<evidence type="ECO:0000256" key="3">
    <source>
        <dbReference type="ARBA" id="ARBA00022670"/>
    </source>
</evidence>
<evidence type="ECO:0000313" key="13">
    <source>
        <dbReference type="EMBL" id="CAL8126792.1"/>
    </source>
</evidence>
<evidence type="ECO:0000256" key="6">
    <source>
        <dbReference type="ARBA" id="ARBA00022833"/>
    </source>
</evidence>
<evidence type="ECO:0000256" key="2">
    <source>
        <dbReference type="ARBA" id="ARBA00010136"/>
    </source>
</evidence>
<dbReference type="PANTHER" id="PTHR11533">
    <property type="entry name" value="PROTEASE M1 ZINC METALLOPROTEASE"/>
    <property type="match status" value="1"/>
</dbReference>
<feature type="chain" id="PRO_5047160860" description="Aminopeptidase" evidence="9">
    <location>
        <begin position="20"/>
        <end position="931"/>
    </location>
</feature>
<evidence type="ECO:0000256" key="7">
    <source>
        <dbReference type="ARBA" id="ARBA00023049"/>
    </source>
</evidence>
<keyword evidence="5 8" id="KW-0378">Hydrolase</keyword>
<comment type="similarity">
    <text evidence="2 8">Belongs to the peptidase M1 family.</text>
</comment>
<keyword evidence="9" id="KW-0732">Signal</keyword>
<keyword evidence="7 8" id="KW-0482">Metalloprotease</keyword>
<evidence type="ECO:0000259" key="11">
    <source>
        <dbReference type="Pfam" id="PF11838"/>
    </source>
</evidence>
<evidence type="ECO:0000256" key="9">
    <source>
        <dbReference type="SAM" id="SignalP"/>
    </source>
</evidence>
<dbReference type="EC" id="3.4.11.-" evidence="8"/>
<dbReference type="InterPro" id="IPR042097">
    <property type="entry name" value="Aminopeptidase_N-like_N_sf"/>
</dbReference>
<gene>
    <name evidence="13" type="ORF">ODALV1_LOCUS21554</name>
</gene>
<keyword evidence="3 8" id="KW-0645">Protease</keyword>
<keyword evidence="8" id="KW-0031">Aminopeptidase</keyword>
<feature type="domain" description="ERAP1-like C-terminal" evidence="11">
    <location>
        <begin position="589"/>
        <end position="911"/>
    </location>
</feature>
<comment type="cofactor">
    <cofactor evidence="8">
        <name>Zn(2+)</name>
        <dbReference type="ChEBI" id="CHEBI:29105"/>
    </cofactor>
    <text evidence="8">Binds 1 zinc ion per subunit.</text>
</comment>
<dbReference type="InterPro" id="IPR024571">
    <property type="entry name" value="ERAP1-like_C_dom"/>
</dbReference>
<evidence type="ECO:0000259" key="10">
    <source>
        <dbReference type="Pfam" id="PF01433"/>
    </source>
</evidence>
<dbReference type="Pfam" id="PF17900">
    <property type="entry name" value="Peptidase_M1_N"/>
    <property type="match status" value="1"/>
</dbReference>
<reference evidence="13 14" key="1">
    <citation type="submission" date="2024-08" db="EMBL/GenBank/DDBJ databases">
        <authorList>
            <person name="Cucini C."/>
            <person name="Frati F."/>
        </authorList>
    </citation>
    <scope>NUCLEOTIDE SEQUENCE [LARGE SCALE GENOMIC DNA]</scope>
</reference>
<dbReference type="SUPFAM" id="SSF55486">
    <property type="entry name" value="Metalloproteases ('zincins'), catalytic domain"/>
    <property type="match status" value="1"/>
</dbReference>
<dbReference type="Pfam" id="PF01433">
    <property type="entry name" value="Peptidase_M1"/>
    <property type="match status" value="1"/>
</dbReference>
<dbReference type="EMBL" id="CAXLJM020000072">
    <property type="protein sequence ID" value="CAL8126792.1"/>
    <property type="molecule type" value="Genomic_DNA"/>
</dbReference>
<accession>A0ABP1RF15</accession>